<comment type="caution">
    <text evidence="1">The sequence shown here is derived from an EMBL/GenBank/DDBJ whole genome shotgun (WGS) entry which is preliminary data.</text>
</comment>
<dbReference type="AlphaFoldDB" id="A0A3M7RWH9"/>
<evidence type="ECO:0000313" key="1">
    <source>
        <dbReference type="EMBL" id="RNA27790.1"/>
    </source>
</evidence>
<name>A0A3M7RWH9_BRAPC</name>
<dbReference type="Proteomes" id="UP000276133">
    <property type="component" value="Unassembled WGS sequence"/>
</dbReference>
<reference evidence="1 2" key="1">
    <citation type="journal article" date="2018" name="Sci. Rep.">
        <title>Genomic signatures of local adaptation to the degree of environmental predictability in rotifers.</title>
        <authorList>
            <person name="Franch-Gras L."/>
            <person name="Hahn C."/>
            <person name="Garcia-Roger E.M."/>
            <person name="Carmona M.J."/>
            <person name="Serra M."/>
            <person name="Gomez A."/>
        </authorList>
    </citation>
    <scope>NUCLEOTIDE SEQUENCE [LARGE SCALE GENOMIC DNA]</scope>
    <source>
        <strain evidence="1">HYR1</strain>
    </source>
</reference>
<proteinExistence type="predicted"/>
<evidence type="ECO:0000313" key="2">
    <source>
        <dbReference type="Proteomes" id="UP000276133"/>
    </source>
</evidence>
<keyword evidence="2" id="KW-1185">Reference proteome</keyword>
<accession>A0A3M7RWH9</accession>
<organism evidence="1 2">
    <name type="scientific">Brachionus plicatilis</name>
    <name type="common">Marine rotifer</name>
    <name type="synonym">Brachionus muelleri</name>
    <dbReference type="NCBI Taxonomy" id="10195"/>
    <lineage>
        <taxon>Eukaryota</taxon>
        <taxon>Metazoa</taxon>
        <taxon>Spiralia</taxon>
        <taxon>Gnathifera</taxon>
        <taxon>Rotifera</taxon>
        <taxon>Eurotatoria</taxon>
        <taxon>Monogononta</taxon>
        <taxon>Pseudotrocha</taxon>
        <taxon>Ploima</taxon>
        <taxon>Brachionidae</taxon>
        <taxon>Brachionus</taxon>
    </lineage>
</organism>
<sequence>MTNANFTPFLLKKNNINMKVMISILRPLLLHFSFDTNVKIKVNEKNSYNFVIEKSSIRLLNSILSLKNPIASFFEALGTRRKT</sequence>
<gene>
    <name evidence="1" type="ORF">BpHYR1_020896</name>
</gene>
<protein>
    <submittedName>
        <fullName evidence="1">Uncharacterized protein</fullName>
    </submittedName>
</protein>
<dbReference type="EMBL" id="REGN01002492">
    <property type="protein sequence ID" value="RNA27790.1"/>
    <property type="molecule type" value="Genomic_DNA"/>
</dbReference>